<dbReference type="PANTHER" id="PTHR47150:SF5">
    <property type="entry name" value="OS07G0546750 PROTEIN"/>
    <property type="match status" value="1"/>
</dbReference>
<proteinExistence type="predicted"/>
<sequence length="88" mass="10212">MQDKALRLSYEVNGNEYDKPYYLGDGIYPDWATMVKTIRNPNSEKTRRYAKMQEACRKDVDADLVYSKLGGKLSVTRQEHGCSRPCMR</sequence>
<dbReference type="PANTHER" id="PTHR47150">
    <property type="entry name" value="OS12G0169200 PROTEIN"/>
    <property type="match status" value="1"/>
</dbReference>
<dbReference type="InterPro" id="IPR006912">
    <property type="entry name" value="Harbinger_derived_prot"/>
</dbReference>
<name>A0AAD8T6Y0_LOLMU</name>
<dbReference type="AlphaFoldDB" id="A0AAD8T6Y0"/>
<organism evidence="1 2">
    <name type="scientific">Lolium multiflorum</name>
    <name type="common">Italian ryegrass</name>
    <name type="synonym">Lolium perenne subsp. multiflorum</name>
    <dbReference type="NCBI Taxonomy" id="4521"/>
    <lineage>
        <taxon>Eukaryota</taxon>
        <taxon>Viridiplantae</taxon>
        <taxon>Streptophyta</taxon>
        <taxon>Embryophyta</taxon>
        <taxon>Tracheophyta</taxon>
        <taxon>Spermatophyta</taxon>
        <taxon>Magnoliopsida</taxon>
        <taxon>Liliopsida</taxon>
        <taxon>Poales</taxon>
        <taxon>Poaceae</taxon>
        <taxon>BOP clade</taxon>
        <taxon>Pooideae</taxon>
        <taxon>Poodae</taxon>
        <taxon>Poeae</taxon>
        <taxon>Poeae Chloroplast Group 2 (Poeae type)</taxon>
        <taxon>Loliodinae</taxon>
        <taxon>Loliinae</taxon>
        <taxon>Lolium</taxon>
    </lineage>
</organism>
<gene>
    <name evidence="1" type="ORF">QYE76_058658</name>
</gene>
<keyword evidence="2" id="KW-1185">Reference proteome</keyword>
<protein>
    <submittedName>
        <fullName evidence="1">Uncharacterized protein</fullName>
    </submittedName>
</protein>
<accession>A0AAD8T6Y0</accession>
<comment type="caution">
    <text evidence="1">The sequence shown here is derived from an EMBL/GenBank/DDBJ whole genome shotgun (WGS) entry which is preliminary data.</text>
</comment>
<evidence type="ECO:0000313" key="1">
    <source>
        <dbReference type="EMBL" id="KAK1670499.1"/>
    </source>
</evidence>
<dbReference type="EMBL" id="JAUUTY010000003">
    <property type="protein sequence ID" value="KAK1670499.1"/>
    <property type="molecule type" value="Genomic_DNA"/>
</dbReference>
<dbReference type="Pfam" id="PF04827">
    <property type="entry name" value="Plant_tran"/>
    <property type="match status" value="1"/>
</dbReference>
<dbReference type="Proteomes" id="UP001231189">
    <property type="component" value="Unassembled WGS sequence"/>
</dbReference>
<reference evidence="1" key="1">
    <citation type="submission" date="2023-07" db="EMBL/GenBank/DDBJ databases">
        <title>A chromosome-level genome assembly of Lolium multiflorum.</title>
        <authorList>
            <person name="Chen Y."/>
            <person name="Copetti D."/>
            <person name="Kolliker R."/>
            <person name="Studer B."/>
        </authorList>
    </citation>
    <scope>NUCLEOTIDE SEQUENCE</scope>
    <source>
        <strain evidence="1">02402/16</strain>
        <tissue evidence="1">Leaf</tissue>
    </source>
</reference>
<evidence type="ECO:0000313" key="2">
    <source>
        <dbReference type="Proteomes" id="UP001231189"/>
    </source>
</evidence>